<keyword evidence="2" id="KW-1133">Transmembrane helix</keyword>
<organism evidence="3 4">
    <name type="scientific">Micromonospora jinlongensis</name>
    <dbReference type="NCBI Taxonomy" id="1287877"/>
    <lineage>
        <taxon>Bacteria</taxon>
        <taxon>Bacillati</taxon>
        <taxon>Actinomycetota</taxon>
        <taxon>Actinomycetes</taxon>
        <taxon>Micromonosporales</taxon>
        <taxon>Micromonosporaceae</taxon>
        <taxon>Micromonospora</taxon>
    </lineage>
</organism>
<comment type="caution">
    <text evidence="3">The sequence shown here is derived from an EMBL/GenBank/DDBJ whole genome shotgun (WGS) entry which is preliminary data.</text>
</comment>
<feature type="region of interest" description="Disordered" evidence="1">
    <location>
        <begin position="61"/>
        <end position="156"/>
    </location>
</feature>
<sequence>MTGGALLVAALLLVAAALVAWPVQTIRSRRRRVLTPGRGSAGPDPDDALVEWIRELGRTLDGPVDGAGDSLTSGRPVGMAYQPQPGVGSSTRRTALGWPARDITGRPSWPGAPGGSVGSKGPAGPTRPPIRRDPRRPAGTAGPEVTTTDAGRGGGTSVAAIAIDGVGVAADRGVDVPGAAPTADRTNVEADSRGAVFGAEGRGDVDRRDHGDPAEMTAADLADMAAVGPSAVAAAPAVRSRARVLPLVSLLGGGVGAMVGGPVAAVALASYGTLAVRGVLRWRTNQRTEHVRRRGLDQLCGLAADLRAGLPVPHTLESAAGGPGQSDRLRQLTSAAVRLADRTGAPLAELVERIEADARATDRGLAAAAAQAAGARATAWLLAALPVGGIALGYGIGVDPVAVLLHSRVGGACAVLAVALQVVGLLWAERLGAAPGRAG</sequence>
<feature type="transmembrane region" description="Helical" evidence="2">
    <location>
        <begin position="409"/>
        <end position="428"/>
    </location>
</feature>
<keyword evidence="2" id="KW-0472">Membrane</keyword>
<evidence type="ECO:0000256" key="1">
    <source>
        <dbReference type="SAM" id="MobiDB-lite"/>
    </source>
</evidence>
<dbReference type="Proteomes" id="UP000523545">
    <property type="component" value="Unassembled WGS sequence"/>
</dbReference>
<protein>
    <submittedName>
        <fullName evidence="3">Flp pilus assembly protein TadB</fullName>
    </submittedName>
</protein>
<reference evidence="3 4" key="1">
    <citation type="submission" date="2020-07" db="EMBL/GenBank/DDBJ databases">
        <title>Sequencing the genomes of 1000 actinobacteria strains.</title>
        <authorList>
            <person name="Klenk H.-P."/>
        </authorList>
    </citation>
    <scope>NUCLEOTIDE SEQUENCE [LARGE SCALE GENOMIC DNA]</scope>
    <source>
        <strain evidence="3 4">DSM 45876</strain>
    </source>
</reference>
<accession>A0A7Y9X3M3</accession>
<proteinExistence type="predicted"/>
<dbReference type="PANTHER" id="PTHR35007">
    <property type="entry name" value="INTEGRAL MEMBRANE PROTEIN-RELATED"/>
    <property type="match status" value="1"/>
</dbReference>
<gene>
    <name evidence="3" type="ORF">HNR22_004251</name>
</gene>
<evidence type="ECO:0000256" key="2">
    <source>
        <dbReference type="SAM" id="Phobius"/>
    </source>
</evidence>
<evidence type="ECO:0000313" key="4">
    <source>
        <dbReference type="Proteomes" id="UP000523545"/>
    </source>
</evidence>
<feature type="transmembrane region" description="Helical" evidence="2">
    <location>
        <begin position="379"/>
        <end position="397"/>
    </location>
</feature>
<dbReference type="PANTHER" id="PTHR35007:SF4">
    <property type="entry name" value="CONSERVED TRANSMEMBRANE PROTEIN-RELATED"/>
    <property type="match status" value="1"/>
</dbReference>
<dbReference type="EMBL" id="JACCHK010000001">
    <property type="protein sequence ID" value="NYH44524.1"/>
    <property type="molecule type" value="Genomic_DNA"/>
</dbReference>
<name>A0A7Y9X3M3_9ACTN</name>
<keyword evidence="4" id="KW-1185">Reference proteome</keyword>
<evidence type="ECO:0000313" key="3">
    <source>
        <dbReference type="EMBL" id="NYH44524.1"/>
    </source>
</evidence>
<dbReference type="AlphaFoldDB" id="A0A7Y9X3M3"/>
<feature type="transmembrane region" description="Helical" evidence="2">
    <location>
        <begin position="247"/>
        <end position="274"/>
    </location>
</feature>
<keyword evidence="2" id="KW-0812">Transmembrane</keyword>